<dbReference type="InterPro" id="IPR002022">
    <property type="entry name" value="Pec_lyase"/>
</dbReference>
<comment type="similarity">
    <text evidence="1 9">Belongs to the polysaccharide lyase 1 family.</text>
</comment>
<accession>A0ABR3UG39</accession>
<gene>
    <name evidence="13" type="ORF">ACET3X_005689</name>
</gene>
<dbReference type="PROSITE" id="PS51164">
    <property type="entry name" value="CBM1_2"/>
    <property type="match status" value="1"/>
</dbReference>
<protein>
    <recommendedName>
        <fullName evidence="8">pectin lyase</fullName>
        <ecNumber evidence="8">4.2.2.10</ecNumber>
    </recommendedName>
</protein>
<comment type="caution">
    <text evidence="13">The sequence shown here is derived from an EMBL/GenBank/DDBJ whole genome shotgun (WGS) entry which is preliminary data.</text>
</comment>
<dbReference type="Pfam" id="PF00544">
    <property type="entry name" value="Pectate_lyase_4"/>
    <property type="match status" value="1"/>
</dbReference>
<dbReference type="PROSITE" id="PS00562">
    <property type="entry name" value="CBM1_1"/>
    <property type="match status" value="1"/>
</dbReference>
<dbReference type="InterPro" id="IPR045032">
    <property type="entry name" value="PEL"/>
</dbReference>
<dbReference type="InterPro" id="IPR035971">
    <property type="entry name" value="CBD_sf"/>
</dbReference>
<keyword evidence="14" id="KW-1185">Reference proteome</keyword>
<comment type="catalytic activity">
    <reaction evidence="6">
        <text>Eliminative cleavage of (1-&gt;4)-alpha-D-galacturonan methyl ester to give oligosaccharides with 4-deoxy-6-O-methyl-alpha-D-galact-4-enuronosyl groups at their non-reducing ends.</text>
        <dbReference type="EC" id="4.2.2.10"/>
    </reaction>
</comment>
<dbReference type="SMART" id="SM00236">
    <property type="entry name" value="fCBD"/>
    <property type="match status" value="1"/>
</dbReference>
<evidence type="ECO:0000256" key="10">
    <source>
        <dbReference type="SAM" id="MobiDB-lite"/>
    </source>
</evidence>
<dbReference type="Gene3D" id="2.160.20.10">
    <property type="entry name" value="Single-stranded right-handed beta-helix, Pectin lyase-like"/>
    <property type="match status" value="1"/>
</dbReference>
<keyword evidence="9" id="KW-0964">Secreted</keyword>
<evidence type="ECO:0000259" key="12">
    <source>
        <dbReference type="PROSITE" id="PS51164"/>
    </source>
</evidence>
<keyword evidence="9" id="KW-0119">Carbohydrate metabolism</keyword>
<evidence type="ECO:0000256" key="4">
    <source>
        <dbReference type="ARBA" id="ARBA00023180"/>
    </source>
</evidence>
<evidence type="ECO:0000313" key="13">
    <source>
        <dbReference type="EMBL" id="KAL1795465.1"/>
    </source>
</evidence>
<name>A0ABR3UG39_9PLEO</name>
<dbReference type="EC" id="4.2.2.10" evidence="8"/>
<evidence type="ECO:0000256" key="6">
    <source>
        <dbReference type="ARBA" id="ARBA00036818"/>
    </source>
</evidence>
<evidence type="ECO:0000256" key="2">
    <source>
        <dbReference type="ARBA" id="ARBA00022729"/>
    </source>
</evidence>
<sequence>MRFEIIALLAAAATSSAQSVVGTAYGYGAGATGGGEAAAVTPATNEELEKYLSDDVERVIVLDKEFDFTGQTATGAGCDKTTCSAKSDGGQYYLGDLSCGTSDKTPVSSITYDVAGTTTLKIGSNKSILGVGGKGVIKGKGVSINKDASNVIIQGVEFTNINPGVVWGGDALDMQGGNTKIWVDHCKFSLVGRMFVVSHYDGSEATLSNNEFDGVTTTSATCNDNHYWTMMMIGKTEKFTLDKNYFHDVSGRAPKLGQEGVSSTFHAINNLFENMKGHAFDAYDGVSALVEGNAFVAVDQPNTEEAAAVASFVGNGGDACSAPFGRACLENSVDSASGELAAGSSSGFIAQLGKIDVPEVLEASKVAAYVKANAGPANLGAASASAPVVEKVVEPSTPTLAPSSKPADNTTAPAEPAPTAPAPVEPAPATPTGSNSTAGAAKLYAQCGGQGFTGPTECEAPATCVKSNDWYSQCINSSSKFRRALGRYF</sequence>
<dbReference type="InterPro" id="IPR000254">
    <property type="entry name" value="CBD"/>
</dbReference>
<keyword evidence="2 11" id="KW-0732">Signal</keyword>
<dbReference type="RefSeq" id="XP_069306049.1">
    <property type="nucleotide sequence ID" value="XM_069452425.1"/>
</dbReference>
<comment type="subcellular location">
    <subcellularLocation>
        <location evidence="9">Secreted</location>
    </subcellularLocation>
</comment>
<evidence type="ECO:0000256" key="1">
    <source>
        <dbReference type="ARBA" id="ARBA00010980"/>
    </source>
</evidence>
<evidence type="ECO:0000313" key="14">
    <source>
        <dbReference type="Proteomes" id="UP001578633"/>
    </source>
</evidence>
<dbReference type="PANTHER" id="PTHR31683">
    <property type="entry name" value="PECTATE LYASE 18-RELATED"/>
    <property type="match status" value="1"/>
</dbReference>
<dbReference type="PANTHER" id="PTHR31683:SF67">
    <property type="entry name" value="PECTIN LYASE F-RELATED"/>
    <property type="match status" value="1"/>
</dbReference>
<organism evidence="13 14">
    <name type="scientific">Alternaria dauci</name>
    <dbReference type="NCBI Taxonomy" id="48095"/>
    <lineage>
        <taxon>Eukaryota</taxon>
        <taxon>Fungi</taxon>
        <taxon>Dikarya</taxon>
        <taxon>Ascomycota</taxon>
        <taxon>Pezizomycotina</taxon>
        <taxon>Dothideomycetes</taxon>
        <taxon>Pleosporomycetidae</taxon>
        <taxon>Pleosporales</taxon>
        <taxon>Pleosporineae</taxon>
        <taxon>Pleosporaceae</taxon>
        <taxon>Alternaria</taxon>
        <taxon>Alternaria sect. Porri</taxon>
    </lineage>
</organism>
<dbReference type="Pfam" id="PF00734">
    <property type="entry name" value="CBM_1"/>
    <property type="match status" value="1"/>
</dbReference>
<keyword evidence="3" id="KW-1015">Disulfide bond</keyword>
<dbReference type="SUPFAM" id="SSF51126">
    <property type="entry name" value="Pectin lyase-like"/>
    <property type="match status" value="1"/>
</dbReference>
<evidence type="ECO:0000256" key="3">
    <source>
        <dbReference type="ARBA" id="ARBA00023157"/>
    </source>
</evidence>
<comment type="function">
    <text evidence="7">Pectinolytic enzymes consist of four classes of enzymes: pectin lyase, polygalacturonase, pectin methylesterase and rhamnogalacturonase. Among pectinolytic enzymes, pectin lyase is the most important in depolymerization of pectin, since it cleaves internal glycosidic bonds of highly methylated pectins.</text>
</comment>
<reference evidence="13 14" key="1">
    <citation type="submission" date="2024-09" db="EMBL/GenBank/DDBJ databases">
        <title>T2T genomes of carrot and Alternaria dauci and their utility for understanding host-pathogen interaction during carrot leaf blight disease.</title>
        <authorList>
            <person name="Liu W."/>
            <person name="Xu S."/>
            <person name="Ou C."/>
            <person name="Liu X."/>
            <person name="Zhuang F."/>
            <person name="Deng X.W."/>
        </authorList>
    </citation>
    <scope>NUCLEOTIDE SEQUENCE [LARGE SCALE GENOMIC DNA]</scope>
    <source>
        <strain evidence="13 14">A2016</strain>
    </source>
</reference>
<proteinExistence type="inferred from homology"/>
<keyword evidence="4" id="KW-0325">Glycoprotein</keyword>
<feature type="chain" id="PRO_5045831402" description="pectin lyase" evidence="11">
    <location>
        <begin position="18"/>
        <end position="489"/>
    </location>
</feature>
<evidence type="ECO:0000256" key="8">
    <source>
        <dbReference type="ARBA" id="ARBA00039082"/>
    </source>
</evidence>
<evidence type="ECO:0000256" key="7">
    <source>
        <dbReference type="ARBA" id="ARBA00037631"/>
    </source>
</evidence>
<keyword evidence="5 9" id="KW-0456">Lyase</keyword>
<feature type="compositionally biased region" description="Pro residues" evidence="10">
    <location>
        <begin position="415"/>
        <end position="429"/>
    </location>
</feature>
<dbReference type="GeneID" id="96086011"/>
<feature type="domain" description="CBM1" evidence="12">
    <location>
        <begin position="439"/>
        <end position="475"/>
    </location>
</feature>
<evidence type="ECO:0000256" key="9">
    <source>
        <dbReference type="RuleBase" id="RU361173"/>
    </source>
</evidence>
<dbReference type="EMBL" id="JBHGVX010000005">
    <property type="protein sequence ID" value="KAL1795465.1"/>
    <property type="molecule type" value="Genomic_DNA"/>
</dbReference>
<feature type="signal peptide" evidence="11">
    <location>
        <begin position="1"/>
        <end position="17"/>
    </location>
</feature>
<feature type="region of interest" description="Disordered" evidence="10">
    <location>
        <begin position="394"/>
        <end position="436"/>
    </location>
</feature>
<evidence type="ECO:0000256" key="11">
    <source>
        <dbReference type="SAM" id="SignalP"/>
    </source>
</evidence>
<dbReference type="InterPro" id="IPR012334">
    <property type="entry name" value="Pectin_lyas_fold"/>
</dbReference>
<dbReference type="Proteomes" id="UP001578633">
    <property type="component" value="Chromosome 5"/>
</dbReference>
<dbReference type="SMART" id="SM00656">
    <property type="entry name" value="Amb_all"/>
    <property type="match status" value="1"/>
</dbReference>
<dbReference type="InterPro" id="IPR011050">
    <property type="entry name" value="Pectin_lyase_fold/virulence"/>
</dbReference>
<feature type="compositionally biased region" description="Polar residues" evidence="10">
    <location>
        <begin position="396"/>
        <end position="409"/>
    </location>
</feature>
<evidence type="ECO:0000256" key="5">
    <source>
        <dbReference type="ARBA" id="ARBA00023239"/>
    </source>
</evidence>
<dbReference type="SUPFAM" id="SSF57180">
    <property type="entry name" value="Cellulose-binding domain"/>
    <property type="match status" value="1"/>
</dbReference>
<keyword evidence="9" id="KW-0624">Polysaccharide degradation</keyword>